<gene>
    <name evidence="9" type="ORF">IOD40_11370</name>
</gene>
<keyword evidence="4 9" id="KW-0418">Kinase</keyword>
<keyword evidence="2" id="KW-0808">Transferase</keyword>
<sequence length="341" mass="34692">MLELAIIADDLTGALDSAAPFAMRGIATHAALGLEGLEAALAARPRILAISSDSREIDAGSARARVAALVSALPDGTRIFKKVDSRLKGNISAELDALPHTRSLVVPAIPDFGRFVENGNVTGFGVDEPISVAGALGAHAANAIIPDTGSQADIEAALSEGADLYIGARGLAEALARRLCSDQEARPDYPLKPACFVIGSTDPITLAQIDALRAAQPELAYFPAPNGEVASDAQSDADIILIQATPGASKRSGEEVASALAASLDRLSPAQDGLLVLSGGATAQSILRHMGITSLEVLGEALPGLPVSRARNGLTVVSKSGGFGQSATLVDLVIPSSSGAR</sequence>
<keyword evidence="3" id="KW-0547">Nucleotide-binding</keyword>
<feature type="domain" description="Four-carbon acid sugar kinase nucleotide binding" evidence="8">
    <location>
        <begin position="197"/>
        <end position="329"/>
    </location>
</feature>
<name>A0ABS0SDB9_9HYPH</name>
<dbReference type="SUPFAM" id="SSF142764">
    <property type="entry name" value="YgbK-like"/>
    <property type="match status" value="1"/>
</dbReference>
<reference evidence="9 10" key="1">
    <citation type="submission" date="2020-10" db="EMBL/GenBank/DDBJ databases">
        <title>Aquamicrobium zhengzhouensis sp. nov., a exopolysaccharide producing bacterium isolated from farmland soil.</title>
        <authorList>
            <person name="Wang X."/>
        </authorList>
    </citation>
    <scope>NUCLEOTIDE SEQUENCE [LARGE SCALE GENOMIC DNA]</scope>
    <source>
        <strain evidence="10">cd-1</strain>
    </source>
</reference>
<organism evidence="9 10">
    <name type="scientific">Aquamicrobium zhengzhouense</name>
    <dbReference type="NCBI Taxonomy" id="2781738"/>
    <lineage>
        <taxon>Bacteria</taxon>
        <taxon>Pseudomonadati</taxon>
        <taxon>Pseudomonadota</taxon>
        <taxon>Alphaproteobacteria</taxon>
        <taxon>Hyphomicrobiales</taxon>
        <taxon>Phyllobacteriaceae</taxon>
        <taxon>Aquamicrobium</taxon>
    </lineage>
</organism>
<dbReference type="InterPro" id="IPR031475">
    <property type="entry name" value="NBD_C"/>
</dbReference>
<comment type="caution">
    <text evidence="9">The sequence shown here is derived from an EMBL/GenBank/DDBJ whole genome shotgun (WGS) entry which is preliminary data.</text>
</comment>
<feature type="domain" description="Four-carbon acid sugar kinase N-terminal" evidence="7">
    <location>
        <begin position="4"/>
        <end position="121"/>
    </location>
</feature>
<evidence type="ECO:0000259" key="8">
    <source>
        <dbReference type="Pfam" id="PF17042"/>
    </source>
</evidence>
<evidence type="ECO:0000256" key="3">
    <source>
        <dbReference type="ARBA" id="ARBA00022741"/>
    </source>
</evidence>
<evidence type="ECO:0000256" key="2">
    <source>
        <dbReference type="ARBA" id="ARBA00022679"/>
    </source>
</evidence>
<dbReference type="Pfam" id="PF17042">
    <property type="entry name" value="NBD_C"/>
    <property type="match status" value="1"/>
</dbReference>
<evidence type="ECO:0000259" key="7">
    <source>
        <dbReference type="Pfam" id="PF07005"/>
    </source>
</evidence>
<dbReference type="InterPro" id="IPR042213">
    <property type="entry name" value="NBD_C_sf"/>
</dbReference>
<dbReference type="Gene3D" id="3.40.50.10840">
    <property type="entry name" value="Putative sugar-binding, N-terminal domain"/>
    <property type="match status" value="1"/>
</dbReference>
<accession>A0ABS0SDB9</accession>
<evidence type="ECO:0000313" key="10">
    <source>
        <dbReference type="Proteomes" id="UP000601789"/>
    </source>
</evidence>
<dbReference type="Gene3D" id="3.40.980.20">
    <property type="entry name" value="Four-carbon acid sugar kinase, nucleotide binding domain"/>
    <property type="match status" value="1"/>
</dbReference>
<dbReference type="Proteomes" id="UP000601789">
    <property type="component" value="Unassembled WGS sequence"/>
</dbReference>
<proteinExistence type="inferred from homology"/>
<keyword evidence="10" id="KW-1185">Reference proteome</keyword>
<evidence type="ECO:0000256" key="6">
    <source>
        <dbReference type="ARBA" id="ARBA00023277"/>
    </source>
</evidence>
<dbReference type="InterPro" id="IPR037051">
    <property type="entry name" value="4-carb_acid_sugar_kinase_N_sf"/>
</dbReference>
<keyword evidence="6" id="KW-0119">Carbohydrate metabolism</keyword>
<dbReference type="GO" id="GO:0016301">
    <property type="term" value="F:kinase activity"/>
    <property type="evidence" value="ECO:0007669"/>
    <property type="project" value="UniProtKB-KW"/>
</dbReference>
<comment type="similarity">
    <text evidence="1">Belongs to the four-carbon acid sugar kinase family.</text>
</comment>
<dbReference type="EMBL" id="JADGMQ010000007">
    <property type="protein sequence ID" value="MBI1621262.1"/>
    <property type="molecule type" value="Genomic_DNA"/>
</dbReference>
<dbReference type="Pfam" id="PF07005">
    <property type="entry name" value="SBD_N"/>
    <property type="match status" value="1"/>
</dbReference>
<keyword evidence="5" id="KW-0067">ATP-binding</keyword>
<evidence type="ECO:0000256" key="5">
    <source>
        <dbReference type="ARBA" id="ARBA00022840"/>
    </source>
</evidence>
<protein>
    <submittedName>
        <fullName evidence="9">Four-carbon acid sugar kinase family protein</fullName>
    </submittedName>
</protein>
<dbReference type="RefSeq" id="WP_198476658.1">
    <property type="nucleotide sequence ID" value="NZ_JADGMQ010000007.1"/>
</dbReference>
<evidence type="ECO:0000313" key="9">
    <source>
        <dbReference type="EMBL" id="MBI1621262.1"/>
    </source>
</evidence>
<dbReference type="InterPro" id="IPR010737">
    <property type="entry name" value="4-carb_acid_sugar_kinase_N"/>
</dbReference>
<evidence type="ECO:0000256" key="1">
    <source>
        <dbReference type="ARBA" id="ARBA00005715"/>
    </source>
</evidence>
<evidence type="ECO:0000256" key="4">
    <source>
        <dbReference type="ARBA" id="ARBA00022777"/>
    </source>
</evidence>